<evidence type="ECO:0000256" key="1">
    <source>
        <dbReference type="SAM" id="Phobius"/>
    </source>
</evidence>
<proteinExistence type="predicted"/>
<dbReference type="AlphaFoldDB" id="A0A258FQF8"/>
<dbReference type="InterPro" id="IPR022134">
    <property type="entry name" value="DUF3667"/>
</dbReference>
<feature type="transmembrane region" description="Helical" evidence="1">
    <location>
        <begin position="250"/>
        <end position="271"/>
    </location>
</feature>
<protein>
    <recommendedName>
        <fullName evidence="4">DUF3667 domain-containing protein</fullName>
    </recommendedName>
</protein>
<feature type="transmembrane region" description="Helical" evidence="1">
    <location>
        <begin position="225"/>
        <end position="244"/>
    </location>
</feature>
<feature type="transmembrane region" description="Helical" evidence="1">
    <location>
        <begin position="193"/>
        <end position="213"/>
    </location>
</feature>
<keyword evidence="1" id="KW-1133">Transmembrane helix</keyword>
<organism evidence="2 3">
    <name type="scientific">Brevundimonas subvibrioides</name>
    <dbReference type="NCBI Taxonomy" id="74313"/>
    <lineage>
        <taxon>Bacteria</taxon>
        <taxon>Pseudomonadati</taxon>
        <taxon>Pseudomonadota</taxon>
        <taxon>Alphaproteobacteria</taxon>
        <taxon>Caulobacterales</taxon>
        <taxon>Caulobacteraceae</taxon>
        <taxon>Brevundimonas</taxon>
    </lineage>
</organism>
<sequence length="317" mass="35740">MTIERFGDCPACDLPLMGRYCHGCGQDTRIRPRPIRELVDEAISEVSLVDGPIARTVAALAVRPARLLDAYRRGASSLYVTPLKLFVAVTALFLATMNLTGTTLYQYTWKVDAPGQPLRATYDREAYEVHIEGATERDRWLQPHVDVAIDPEVTAALSAAAAVLQDAEEREAMRYELVSNEEELRMTERLSAWLPNVLWLLMPLYALGLIPLFGRRRLFVEHLIFAMWAHAVAFLLAMGMAALNARGANLNGGLLAVPYLVYFTLAASRYYDMAWWSALWRGLAHMVFYVCLVLLPTAFAVYATVMDWQAFWVWMQA</sequence>
<accession>A0A258FQF8</accession>
<keyword evidence="1" id="KW-0812">Transmembrane</keyword>
<evidence type="ECO:0008006" key="4">
    <source>
        <dbReference type="Google" id="ProtNLM"/>
    </source>
</evidence>
<keyword evidence="1" id="KW-0472">Membrane</keyword>
<comment type="caution">
    <text evidence="2">The sequence shown here is derived from an EMBL/GenBank/DDBJ whole genome shotgun (WGS) entry which is preliminary data.</text>
</comment>
<evidence type="ECO:0000313" key="2">
    <source>
        <dbReference type="EMBL" id="OYX34576.1"/>
    </source>
</evidence>
<reference evidence="2 3" key="1">
    <citation type="submission" date="2017-03" db="EMBL/GenBank/DDBJ databases">
        <title>Lifting the veil on microbial sulfur biogeochemistry in mining wastewaters.</title>
        <authorList>
            <person name="Kantor R.S."/>
            <person name="Colenbrander Nelson T."/>
            <person name="Marshall S."/>
            <person name="Bennett D."/>
            <person name="Apte S."/>
            <person name="Camacho D."/>
            <person name="Thomas B.C."/>
            <person name="Warren L.A."/>
            <person name="Banfield J.F."/>
        </authorList>
    </citation>
    <scope>NUCLEOTIDE SEQUENCE [LARGE SCALE GENOMIC DNA]</scope>
    <source>
        <strain evidence="2">32-69-9</strain>
    </source>
</reference>
<feature type="transmembrane region" description="Helical" evidence="1">
    <location>
        <begin position="85"/>
        <end position="107"/>
    </location>
</feature>
<dbReference type="Pfam" id="PF12412">
    <property type="entry name" value="DUF3667"/>
    <property type="match status" value="1"/>
</dbReference>
<dbReference type="Proteomes" id="UP000215595">
    <property type="component" value="Unassembled WGS sequence"/>
</dbReference>
<feature type="transmembrane region" description="Helical" evidence="1">
    <location>
        <begin position="283"/>
        <end position="305"/>
    </location>
</feature>
<gene>
    <name evidence="2" type="ORF">B7Z01_05280</name>
</gene>
<evidence type="ECO:0000313" key="3">
    <source>
        <dbReference type="Proteomes" id="UP000215595"/>
    </source>
</evidence>
<name>A0A258FQF8_9CAUL</name>
<dbReference type="EMBL" id="NCEB01000008">
    <property type="protein sequence ID" value="OYX34576.1"/>
    <property type="molecule type" value="Genomic_DNA"/>
</dbReference>